<proteinExistence type="predicted"/>
<feature type="domain" description="NADP-dependent oxidoreductase" evidence="2">
    <location>
        <begin position="69"/>
        <end position="322"/>
    </location>
</feature>
<dbReference type="InterPro" id="IPR020471">
    <property type="entry name" value="AKR"/>
</dbReference>
<keyword evidence="1" id="KW-0560">Oxidoreductase</keyword>
<evidence type="ECO:0000313" key="4">
    <source>
        <dbReference type="Proteomes" id="UP001375240"/>
    </source>
</evidence>
<dbReference type="FunFam" id="3.20.20.100:FF:000002">
    <property type="entry name" value="2,5-diketo-D-gluconic acid reductase A"/>
    <property type="match status" value="1"/>
</dbReference>
<dbReference type="InterPro" id="IPR023210">
    <property type="entry name" value="NADP_OxRdtase_dom"/>
</dbReference>
<dbReference type="Proteomes" id="UP001375240">
    <property type="component" value="Unassembled WGS sequence"/>
</dbReference>
<dbReference type="InterPro" id="IPR018170">
    <property type="entry name" value="Aldo/ket_reductase_CS"/>
</dbReference>
<dbReference type="InterPro" id="IPR036812">
    <property type="entry name" value="NAD(P)_OxRdtase_dom_sf"/>
</dbReference>
<organism evidence="3 4">
    <name type="scientific">Orbilia brochopaga</name>
    <dbReference type="NCBI Taxonomy" id="3140254"/>
    <lineage>
        <taxon>Eukaryota</taxon>
        <taxon>Fungi</taxon>
        <taxon>Dikarya</taxon>
        <taxon>Ascomycota</taxon>
        <taxon>Pezizomycotina</taxon>
        <taxon>Orbiliomycetes</taxon>
        <taxon>Orbiliales</taxon>
        <taxon>Orbiliaceae</taxon>
        <taxon>Orbilia</taxon>
    </lineage>
</organism>
<sequence length="347" mass="39153">MLLLPPARLNFRALRSYRLPTTARISHRSLVHYRFPNRANFHSTTVKMADGKWTTLSFTLNTGDKIPAVGLGTWQSKPGEVRNAVAAALKAGYRHIDTALAYGNEREVGLGIKDSGVPREEIWITTKLDNPWHKRVEDGLNSSLKSLGIEYIDLYLMHWPCSTDPAHEDLLTAHEDWDFVDTWREMEKLPATGRVRNIGVSNFDVTQLKRLLRTAKTIPAVNQVELHPNNPTPNLTKFCASKGIHCTAYSILGSTNSPLVKDEVLAGIAKKHGRSIQQVLLAWGLHHGYSVIPKSVTESRIVANFQVDGLVLAEDDLKELDSRPDRFKVCDDLWLPHRIFLDRDDRK</sequence>
<dbReference type="PANTHER" id="PTHR11732">
    <property type="entry name" value="ALDO/KETO REDUCTASE"/>
    <property type="match status" value="1"/>
</dbReference>
<dbReference type="GO" id="GO:0016616">
    <property type="term" value="F:oxidoreductase activity, acting on the CH-OH group of donors, NAD or NADP as acceptor"/>
    <property type="evidence" value="ECO:0007669"/>
    <property type="project" value="UniProtKB-ARBA"/>
</dbReference>
<dbReference type="Pfam" id="PF00248">
    <property type="entry name" value="Aldo_ket_red"/>
    <property type="match status" value="1"/>
</dbReference>
<reference evidence="3 4" key="1">
    <citation type="submission" date="2019-10" db="EMBL/GenBank/DDBJ databases">
        <authorList>
            <person name="Palmer J.M."/>
        </authorList>
    </citation>
    <scope>NUCLEOTIDE SEQUENCE [LARGE SCALE GENOMIC DNA]</scope>
    <source>
        <strain evidence="3 4">TWF696</strain>
    </source>
</reference>
<evidence type="ECO:0000256" key="1">
    <source>
        <dbReference type="ARBA" id="ARBA00023002"/>
    </source>
</evidence>
<dbReference type="PROSITE" id="PS00798">
    <property type="entry name" value="ALDOKETO_REDUCTASE_1"/>
    <property type="match status" value="1"/>
</dbReference>
<dbReference type="PROSITE" id="PS00063">
    <property type="entry name" value="ALDOKETO_REDUCTASE_3"/>
    <property type="match status" value="1"/>
</dbReference>
<dbReference type="EMBL" id="JAVHNQ010000001">
    <property type="protein sequence ID" value="KAK6358967.1"/>
    <property type="molecule type" value="Genomic_DNA"/>
</dbReference>
<comment type="caution">
    <text evidence="3">The sequence shown here is derived from an EMBL/GenBank/DDBJ whole genome shotgun (WGS) entry which is preliminary data.</text>
</comment>
<dbReference type="PROSITE" id="PS00062">
    <property type="entry name" value="ALDOKETO_REDUCTASE_2"/>
    <property type="match status" value="1"/>
</dbReference>
<name>A0AAV9VC01_9PEZI</name>
<dbReference type="PRINTS" id="PR00069">
    <property type="entry name" value="ALDKETRDTASE"/>
</dbReference>
<protein>
    <recommendedName>
        <fullName evidence="2">NADP-dependent oxidoreductase domain-containing protein</fullName>
    </recommendedName>
</protein>
<gene>
    <name evidence="3" type="ORF">TWF696_000139</name>
</gene>
<dbReference type="SUPFAM" id="SSF51430">
    <property type="entry name" value="NAD(P)-linked oxidoreductase"/>
    <property type="match status" value="1"/>
</dbReference>
<dbReference type="AlphaFoldDB" id="A0AAV9VC01"/>
<dbReference type="Gene3D" id="3.20.20.100">
    <property type="entry name" value="NADP-dependent oxidoreductase domain"/>
    <property type="match status" value="1"/>
</dbReference>
<accession>A0AAV9VC01</accession>
<keyword evidence="4" id="KW-1185">Reference proteome</keyword>
<evidence type="ECO:0000313" key="3">
    <source>
        <dbReference type="EMBL" id="KAK6358967.1"/>
    </source>
</evidence>
<evidence type="ECO:0000259" key="2">
    <source>
        <dbReference type="Pfam" id="PF00248"/>
    </source>
</evidence>